<dbReference type="InterPro" id="IPR000415">
    <property type="entry name" value="Nitroreductase-like"/>
</dbReference>
<keyword evidence="8" id="KW-1185">Reference proteome</keyword>
<evidence type="ECO:0000256" key="5">
    <source>
        <dbReference type="PIRNR" id="PIRNR005426"/>
    </source>
</evidence>
<feature type="domain" description="Nitroreductase" evidence="6">
    <location>
        <begin position="32"/>
        <end position="184"/>
    </location>
</feature>
<proteinExistence type="inferred from homology"/>
<comment type="caution">
    <text evidence="7">The sequence shown here is derived from an EMBL/GenBank/DDBJ whole genome shotgun (WGS) entry which is preliminary data.</text>
</comment>
<dbReference type="CDD" id="cd02146">
    <property type="entry name" value="NfsA-like"/>
    <property type="match status" value="1"/>
</dbReference>
<keyword evidence="2 5" id="KW-0285">Flavoprotein</keyword>
<dbReference type="RefSeq" id="WP_023614653.1">
    <property type="nucleotide sequence ID" value="NZ_BAUW01000038.1"/>
</dbReference>
<dbReference type="EMBL" id="BAUW01000038">
    <property type="protein sequence ID" value="GAE46189.1"/>
    <property type="molecule type" value="Genomic_DNA"/>
</dbReference>
<evidence type="ECO:0000256" key="2">
    <source>
        <dbReference type="ARBA" id="ARBA00022630"/>
    </source>
</evidence>
<evidence type="ECO:0000256" key="3">
    <source>
        <dbReference type="ARBA" id="ARBA00022643"/>
    </source>
</evidence>
<dbReference type="PANTHER" id="PTHR43425">
    <property type="entry name" value="OXYGEN-INSENSITIVE NADPH NITROREDUCTASE"/>
    <property type="match status" value="1"/>
</dbReference>
<dbReference type="Proteomes" id="UP000018949">
    <property type="component" value="Unassembled WGS sequence"/>
</dbReference>
<protein>
    <submittedName>
        <fullName evidence="7">Oxygen-insensitive NADPH nitroreductase</fullName>
    </submittedName>
</protein>
<keyword evidence="4 5" id="KW-0560">Oxidoreductase</keyword>
<evidence type="ECO:0000256" key="1">
    <source>
        <dbReference type="ARBA" id="ARBA00008366"/>
    </source>
</evidence>
<dbReference type="PIRSF" id="PIRSF005426">
    <property type="entry name" value="Frp"/>
    <property type="match status" value="1"/>
</dbReference>
<reference evidence="7 8" key="1">
    <citation type="submission" date="2013-12" db="EMBL/GenBank/DDBJ databases">
        <title>NBRP : Genome information of microbial organism related human and environment.</title>
        <authorList>
            <person name="Hattori M."/>
            <person name="Oshima K."/>
            <person name="Inaba H."/>
            <person name="Suda W."/>
            <person name="Sakamoto M."/>
            <person name="Iino T."/>
            <person name="Kitahara M."/>
            <person name="Oshida Y."/>
            <person name="Iida T."/>
            <person name="Kudo T."/>
            <person name="Itoh T."/>
            <person name="Ahmed I."/>
            <person name="Ohkuma M."/>
        </authorList>
    </citation>
    <scope>NUCLEOTIDE SEQUENCE [LARGE SCALE GENOMIC DNA]</scope>
    <source>
        <strain evidence="7 8">JCM 21738</strain>
    </source>
</reference>
<evidence type="ECO:0000259" key="6">
    <source>
        <dbReference type="Pfam" id="PF00881"/>
    </source>
</evidence>
<dbReference type="InterPro" id="IPR016446">
    <property type="entry name" value="Flavin_OxRdtase_Frp"/>
</dbReference>
<dbReference type="GO" id="GO:0016491">
    <property type="term" value="F:oxidoreductase activity"/>
    <property type="evidence" value="ECO:0007669"/>
    <property type="project" value="UniProtKB-UniRule"/>
</dbReference>
<accession>W4RRE2</accession>
<evidence type="ECO:0000313" key="8">
    <source>
        <dbReference type="Proteomes" id="UP000018949"/>
    </source>
</evidence>
<gene>
    <name evidence="7" type="ORF">JCM21738_3066</name>
</gene>
<evidence type="ECO:0000313" key="7">
    <source>
        <dbReference type="EMBL" id="GAE46189.1"/>
    </source>
</evidence>
<keyword evidence="5" id="KW-0521">NADP</keyword>
<dbReference type="AlphaFoldDB" id="W4RRE2"/>
<dbReference type="eggNOG" id="COG0778">
    <property type="taxonomic scope" value="Bacteria"/>
</dbReference>
<evidence type="ECO:0000256" key="4">
    <source>
        <dbReference type="ARBA" id="ARBA00023002"/>
    </source>
</evidence>
<dbReference type="Gene3D" id="3.40.109.10">
    <property type="entry name" value="NADH Oxidase"/>
    <property type="match status" value="1"/>
</dbReference>
<dbReference type="Pfam" id="PF00881">
    <property type="entry name" value="Nitroreductase"/>
    <property type="match status" value="1"/>
</dbReference>
<keyword evidence="3 5" id="KW-0288">FMN</keyword>
<sequence length="287" mass="31579">MSKTLYSATRLELEGVTLPENILNQTIELLTAHESVRGFLPKPLPNGMLEAITTAARSAPTSSNLQAYSIIIIQDEQRKGKLAALSGSQHFIREAPVFLVFCADIYRLKHVTASQGYKFAANTLEMFLLSAVDAALALQNSIVAAESLGLGSVPVGSIRNDPEAVADELGLPEGVFAVSGLAIGFEREGVRRGVKPRLPEQVTVHHETYSTTNLEENLAEYDQIMISRRTYDGRRVSLAGEPEKHGVEYGWREHTARRCTRPETIAASASLRENLRKVLEERGFSFQ</sequence>
<dbReference type="InterPro" id="IPR029479">
    <property type="entry name" value="Nitroreductase"/>
</dbReference>
<dbReference type="SUPFAM" id="SSF55469">
    <property type="entry name" value="FMN-dependent nitroreductase-like"/>
    <property type="match status" value="1"/>
</dbReference>
<dbReference type="PANTHER" id="PTHR43425:SF2">
    <property type="entry name" value="OXYGEN-INSENSITIVE NADPH NITROREDUCTASE"/>
    <property type="match status" value="1"/>
</dbReference>
<comment type="similarity">
    <text evidence="1 5">Belongs to the flavin oxidoreductase frp family.</text>
</comment>
<organism evidence="7 8">
    <name type="scientific">Mesobacillus boroniphilus JCM 21738</name>
    <dbReference type="NCBI Taxonomy" id="1294265"/>
    <lineage>
        <taxon>Bacteria</taxon>
        <taxon>Bacillati</taxon>
        <taxon>Bacillota</taxon>
        <taxon>Bacilli</taxon>
        <taxon>Bacillales</taxon>
        <taxon>Bacillaceae</taxon>
        <taxon>Mesobacillus</taxon>
    </lineage>
</organism>
<name>W4RRE2_9BACI</name>